<comment type="caution">
    <text evidence="1">The sequence shown here is derived from an EMBL/GenBank/DDBJ whole genome shotgun (WGS) entry which is preliminary data.</text>
</comment>
<dbReference type="AlphaFoldDB" id="A0AAW1WVH3"/>
<evidence type="ECO:0000313" key="2">
    <source>
        <dbReference type="Proteomes" id="UP001457282"/>
    </source>
</evidence>
<reference evidence="1 2" key="1">
    <citation type="journal article" date="2023" name="G3 (Bethesda)">
        <title>A chromosome-length genome assembly and annotation of blackberry (Rubus argutus, cv. 'Hillquist').</title>
        <authorList>
            <person name="Bruna T."/>
            <person name="Aryal R."/>
            <person name="Dudchenko O."/>
            <person name="Sargent D.J."/>
            <person name="Mead D."/>
            <person name="Buti M."/>
            <person name="Cavallini A."/>
            <person name="Hytonen T."/>
            <person name="Andres J."/>
            <person name="Pham M."/>
            <person name="Weisz D."/>
            <person name="Mascagni F."/>
            <person name="Usai G."/>
            <person name="Natali L."/>
            <person name="Bassil N."/>
            <person name="Fernandez G.E."/>
            <person name="Lomsadze A."/>
            <person name="Armour M."/>
            <person name="Olukolu B."/>
            <person name="Poorten T."/>
            <person name="Britton C."/>
            <person name="Davik J."/>
            <person name="Ashrafi H."/>
            <person name="Aiden E.L."/>
            <person name="Borodovsky M."/>
            <person name="Worthington M."/>
        </authorList>
    </citation>
    <scope>NUCLEOTIDE SEQUENCE [LARGE SCALE GENOMIC DNA]</scope>
    <source>
        <strain evidence="1">PI 553951</strain>
    </source>
</reference>
<dbReference type="Proteomes" id="UP001457282">
    <property type="component" value="Unassembled WGS sequence"/>
</dbReference>
<name>A0AAW1WVH3_RUBAR</name>
<dbReference type="EMBL" id="JBEDUW010000005">
    <property type="protein sequence ID" value="KAK9928591.1"/>
    <property type="molecule type" value="Genomic_DNA"/>
</dbReference>
<sequence>MQSPKSINHPPSSPTCLPFLTIIHFHKHHNQETQSAALCQFHFQFTISSIPNLPCSLFNPKSQPQLQLIKQAALCPPLSPCSVQIQRCYCFSTLPASINNSKRHLLHSSHRATCKFPVTDAARTQMPRHSFSVTHLCHDASAVPKQLLPP</sequence>
<protein>
    <submittedName>
        <fullName evidence="1">Uncharacterized protein</fullName>
    </submittedName>
</protein>
<proteinExistence type="predicted"/>
<keyword evidence="2" id="KW-1185">Reference proteome</keyword>
<evidence type="ECO:0000313" key="1">
    <source>
        <dbReference type="EMBL" id="KAK9928591.1"/>
    </source>
</evidence>
<organism evidence="1 2">
    <name type="scientific">Rubus argutus</name>
    <name type="common">Southern blackberry</name>
    <dbReference type="NCBI Taxonomy" id="59490"/>
    <lineage>
        <taxon>Eukaryota</taxon>
        <taxon>Viridiplantae</taxon>
        <taxon>Streptophyta</taxon>
        <taxon>Embryophyta</taxon>
        <taxon>Tracheophyta</taxon>
        <taxon>Spermatophyta</taxon>
        <taxon>Magnoliopsida</taxon>
        <taxon>eudicotyledons</taxon>
        <taxon>Gunneridae</taxon>
        <taxon>Pentapetalae</taxon>
        <taxon>rosids</taxon>
        <taxon>fabids</taxon>
        <taxon>Rosales</taxon>
        <taxon>Rosaceae</taxon>
        <taxon>Rosoideae</taxon>
        <taxon>Rosoideae incertae sedis</taxon>
        <taxon>Rubus</taxon>
    </lineage>
</organism>
<accession>A0AAW1WVH3</accession>
<gene>
    <name evidence="1" type="ORF">M0R45_025719</name>
</gene>